<evidence type="ECO:0000313" key="2">
    <source>
        <dbReference type="Proteomes" id="UP000014387"/>
    </source>
</evidence>
<dbReference type="Proteomes" id="UP000014387">
    <property type="component" value="Unassembled WGS sequence"/>
</dbReference>
<evidence type="ECO:0008006" key="3">
    <source>
        <dbReference type="Google" id="ProtNLM"/>
    </source>
</evidence>
<evidence type="ECO:0000313" key="1">
    <source>
        <dbReference type="EMBL" id="EPD29458.1"/>
    </source>
</evidence>
<dbReference type="RefSeq" id="WP_016444919.1">
    <property type="nucleotide sequence ID" value="NZ_KE150267.1"/>
</dbReference>
<proteinExistence type="predicted"/>
<dbReference type="InterPro" id="IPR019639">
    <property type="entry name" value="DUF2505"/>
</dbReference>
<keyword evidence="2" id="KW-1185">Reference proteome</keyword>
<name>A0A9W5RD64_9ACTO</name>
<dbReference type="AlphaFoldDB" id="A0A9W5RD64"/>
<comment type="caution">
    <text evidence="1">The sequence shown here is derived from an EMBL/GenBank/DDBJ whole genome shotgun (WGS) entry which is preliminary data.</text>
</comment>
<reference evidence="1 2" key="1">
    <citation type="submission" date="2013-05" db="EMBL/GenBank/DDBJ databases">
        <title>The Genome Sequence of Actinomyces europaeus ACS-120-V-COL10B.</title>
        <authorList>
            <consortium name="The Broad Institute Genomics Platform"/>
            <person name="Earl A."/>
            <person name="Ward D."/>
            <person name="Feldgarden M."/>
            <person name="Gevers D."/>
            <person name="Saerens B."/>
            <person name="Vaneechoutte M."/>
            <person name="Walker B."/>
            <person name="Young S."/>
            <person name="Zeng Q."/>
            <person name="Gargeya S."/>
            <person name="Fitzgerald M."/>
            <person name="Haas B."/>
            <person name="Abouelleil A."/>
            <person name="Allen A.W."/>
            <person name="Alvarado L."/>
            <person name="Arachchi H.M."/>
            <person name="Berlin A.M."/>
            <person name="Chapman S.B."/>
            <person name="Gainer-Dewar J."/>
            <person name="Goldberg J."/>
            <person name="Griggs A."/>
            <person name="Gujja S."/>
            <person name="Hansen M."/>
            <person name="Howarth C."/>
            <person name="Imamovic A."/>
            <person name="Ireland A."/>
            <person name="Larimer J."/>
            <person name="McCowan C."/>
            <person name="Murphy C."/>
            <person name="Pearson M."/>
            <person name="Poon T.W."/>
            <person name="Priest M."/>
            <person name="Roberts A."/>
            <person name="Saif S."/>
            <person name="Shea T."/>
            <person name="Sisk P."/>
            <person name="Sykes S."/>
            <person name="Wortman J."/>
            <person name="Nusbaum C."/>
            <person name="Birren B."/>
        </authorList>
    </citation>
    <scope>NUCLEOTIDE SEQUENCE [LARGE SCALE GENOMIC DNA]</scope>
    <source>
        <strain evidence="1 2">ACS-120-V-Col10b</strain>
    </source>
</reference>
<dbReference type="Pfam" id="PF10698">
    <property type="entry name" value="DUF2505"/>
    <property type="match status" value="1"/>
</dbReference>
<organism evidence="1 2">
    <name type="scientific">Gleimia europaea ACS-120-V-Col10b</name>
    <dbReference type="NCBI Taxonomy" id="883069"/>
    <lineage>
        <taxon>Bacteria</taxon>
        <taxon>Bacillati</taxon>
        <taxon>Actinomycetota</taxon>
        <taxon>Actinomycetes</taxon>
        <taxon>Actinomycetales</taxon>
        <taxon>Actinomycetaceae</taxon>
        <taxon>Gleimia</taxon>
    </lineage>
</organism>
<sequence>MDFHTSVSYPADLVAVQRLFRNEDFFKARAAGSPASVKSVRVEALVSEIRVTTTAHVDTAVIDLPPVAQRFVPSSGIEVTITETWNTTDNTGVIKVHADSLPISMSATCAFIEEGETVRRDVNGKLKVNVPIIGRKLEQKAVAEVSKIAEHEQEVASHYLA</sequence>
<protein>
    <recommendedName>
        <fullName evidence="3">DUF2505 domain-containing protein</fullName>
    </recommendedName>
</protein>
<accession>A0A9W5RD64</accession>
<dbReference type="EMBL" id="AGWN01000003">
    <property type="protein sequence ID" value="EPD29458.1"/>
    <property type="molecule type" value="Genomic_DNA"/>
</dbReference>
<gene>
    <name evidence="1" type="ORF">HMPREF9238_01595</name>
</gene>